<accession>A0A0E2HH98</accession>
<keyword evidence="4 8" id="KW-1003">Cell membrane</keyword>
<dbReference type="Pfam" id="PF01925">
    <property type="entry name" value="TauE"/>
    <property type="match status" value="1"/>
</dbReference>
<evidence type="ECO:0000256" key="2">
    <source>
        <dbReference type="ARBA" id="ARBA00009142"/>
    </source>
</evidence>
<keyword evidence="5 8" id="KW-0812">Transmembrane</keyword>
<evidence type="ECO:0000256" key="7">
    <source>
        <dbReference type="ARBA" id="ARBA00023136"/>
    </source>
</evidence>
<evidence type="ECO:0000256" key="1">
    <source>
        <dbReference type="ARBA" id="ARBA00004651"/>
    </source>
</evidence>
<feature type="transmembrane region" description="Helical" evidence="8">
    <location>
        <begin position="204"/>
        <end position="227"/>
    </location>
</feature>
<name>A0A0E2HH98_9FIRM</name>
<sequence length="252" mass="27656">MMNLVCFYLVIFLSNIIHGITGFAGTILAMPFGLMLVGYATAKPVLNVLGLLSGIYVFVGFHDSVNWKELKKIVVVMAAGIVGGILIRGMLAGREQMLYRILGIFVILLSIQGLAKQLQIPGSTQRQKDVLIQTHDTPLLYLLLAAAGIIHGIFVSGGPLLIGYLTRKVRDKVSFRATISTIWIFLNSLILFDDIRAGLWDLHLVSIQLLSVPFMLAGMFIGGKLYAIMSQKLFMVITYILLLISGASLLMK</sequence>
<keyword evidence="3" id="KW-0813">Transport</keyword>
<feature type="transmembrane region" description="Helical" evidence="8">
    <location>
        <begin position="233"/>
        <end position="251"/>
    </location>
</feature>
<evidence type="ECO:0000256" key="3">
    <source>
        <dbReference type="ARBA" id="ARBA00022448"/>
    </source>
</evidence>
<evidence type="ECO:0000256" key="6">
    <source>
        <dbReference type="ARBA" id="ARBA00022989"/>
    </source>
</evidence>
<dbReference type="AlphaFoldDB" id="A0A0E2HH98"/>
<evidence type="ECO:0000313" key="10">
    <source>
        <dbReference type="Proteomes" id="UP000013085"/>
    </source>
</evidence>
<dbReference type="PATRIC" id="fig|999408.3.peg.388"/>
<comment type="subcellular location">
    <subcellularLocation>
        <location evidence="1 8">Cell membrane</location>
        <topology evidence="1 8">Multi-pass membrane protein</topology>
    </subcellularLocation>
</comment>
<evidence type="ECO:0000256" key="4">
    <source>
        <dbReference type="ARBA" id="ARBA00022475"/>
    </source>
</evidence>
<dbReference type="InterPro" id="IPR052017">
    <property type="entry name" value="TSUP"/>
</dbReference>
<keyword evidence="7 8" id="KW-0472">Membrane</keyword>
<proteinExistence type="inferred from homology"/>
<comment type="similarity">
    <text evidence="2 8">Belongs to the 4-toluene sulfonate uptake permease (TSUP) (TC 2.A.102) family.</text>
</comment>
<comment type="caution">
    <text evidence="9">The sequence shown here is derived from an EMBL/GenBank/DDBJ whole genome shotgun (WGS) entry which is preliminary data.</text>
</comment>
<feature type="transmembrane region" description="Helical" evidence="8">
    <location>
        <begin position="44"/>
        <end position="61"/>
    </location>
</feature>
<dbReference type="PANTHER" id="PTHR30269">
    <property type="entry name" value="TRANSMEMBRANE PROTEIN YFCA"/>
    <property type="match status" value="1"/>
</dbReference>
<dbReference type="Proteomes" id="UP000013085">
    <property type="component" value="Unassembled WGS sequence"/>
</dbReference>
<reference evidence="9 10" key="1">
    <citation type="submission" date="2013-01" db="EMBL/GenBank/DDBJ databases">
        <title>The Genome Sequence of Clostridium clostridioforme 90A8.</title>
        <authorList>
            <consortium name="The Broad Institute Genome Sequencing Platform"/>
            <person name="Earl A."/>
            <person name="Ward D."/>
            <person name="Feldgarden M."/>
            <person name="Gevers D."/>
            <person name="Courvalin P."/>
            <person name="Lambert T."/>
            <person name="Walker B."/>
            <person name="Young S.K."/>
            <person name="Zeng Q."/>
            <person name="Gargeya S."/>
            <person name="Fitzgerald M."/>
            <person name="Haas B."/>
            <person name="Abouelleil A."/>
            <person name="Alvarado L."/>
            <person name="Arachchi H.M."/>
            <person name="Berlin A.M."/>
            <person name="Chapman S.B."/>
            <person name="Dewar J."/>
            <person name="Goldberg J."/>
            <person name="Griggs A."/>
            <person name="Gujja S."/>
            <person name="Hansen M."/>
            <person name="Howarth C."/>
            <person name="Imamovic A."/>
            <person name="Larimer J."/>
            <person name="McCowan C."/>
            <person name="Murphy C."/>
            <person name="Neiman D."/>
            <person name="Pearson M."/>
            <person name="Priest M."/>
            <person name="Roberts A."/>
            <person name="Saif S."/>
            <person name="Shea T."/>
            <person name="Sisk P."/>
            <person name="Sykes S."/>
            <person name="Wortman J."/>
            <person name="Nusbaum C."/>
            <person name="Birren B."/>
        </authorList>
    </citation>
    <scope>NUCLEOTIDE SEQUENCE [LARGE SCALE GENOMIC DNA]</scope>
    <source>
        <strain evidence="9 10">90A8</strain>
    </source>
</reference>
<feature type="transmembrane region" description="Helical" evidence="8">
    <location>
        <begin position="139"/>
        <end position="162"/>
    </location>
</feature>
<feature type="transmembrane region" description="Helical" evidence="8">
    <location>
        <begin position="174"/>
        <end position="192"/>
    </location>
</feature>
<dbReference type="RefSeq" id="WP_002586196.1">
    <property type="nucleotide sequence ID" value="NZ_KB850976.1"/>
</dbReference>
<dbReference type="GeneID" id="57963773"/>
<dbReference type="EMBL" id="AGYR01000002">
    <property type="protein sequence ID" value="ENZ19931.1"/>
    <property type="molecule type" value="Genomic_DNA"/>
</dbReference>
<dbReference type="PANTHER" id="PTHR30269:SF37">
    <property type="entry name" value="MEMBRANE TRANSPORTER PROTEIN"/>
    <property type="match status" value="1"/>
</dbReference>
<dbReference type="GO" id="GO:0005886">
    <property type="term" value="C:plasma membrane"/>
    <property type="evidence" value="ECO:0007669"/>
    <property type="project" value="UniProtKB-SubCell"/>
</dbReference>
<evidence type="ECO:0000256" key="8">
    <source>
        <dbReference type="RuleBase" id="RU363041"/>
    </source>
</evidence>
<protein>
    <recommendedName>
        <fullName evidence="8">Probable membrane transporter protein</fullName>
    </recommendedName>
</protein>
<evidence type="ECO:0000256" key="5">
    <source>
        <dbReference type="ARBA" id="ARBA00022692"/>
    </source>
</evidence>
<organism evidence="9 10">
    <name type="scientific">[Clostridium] clostridioforme 90A8</name>
    <dbReference type="NCBI Taxonomy" id="999408"/>
    <lineage>
        <taxon>Bacteria</taxon>
        <taxon>Bacillati</taxon>
        <taxon>Bacillota</taxon>
        <taxon>Clostridia</taxon>
        <taxon>Lachnospirales</taxon>
        <taxon>Lachnospiraceae</taxon>
        <taxon>Enterocloster</taxon>
    </lineage>
</organism>
<feature type="transmembrane region" description="Helical" evidence="8">
    <location>
        <begin position="7"/>
        <end position="32"/>
    </location>
</feature>
<feature type="transmembrane region" description="Helical" evidence="8">
    <location>
        <begin position="73"/>
        <end position="91"/>
    </location>
</feature>
<dbReference type="HOGENOM" id="CLU_054750_5_0_9"/>
<gene>
    <name evidence="9" type="ORF">HMPREF1090_00352</name>
</gene>
<evidence type="ECO:0000313" key="9">
    <source>
        <dbReference type="EMBL" id="ENZ19931.1"/>
    </source>
</evidence>
<keyword evidence="6 8" id="KW-1133">Transmembrane helix</keyword>
<dbReference type="InterPro" id="IPR002781">
    <property type="entry name" value="TM_pro_TauE-like"/>
</dbReference>